<dbReference type="SUPFAM" id="SSF51905">
    <property type="entry name" value="FAD/NAD(P)-binding domain"/>
    <property type="match status" value="1"/>
</dbReference>
<dbReference type="InterPro" id="IPR002938">
    <property type="entry name" value="FAD-bd"/>
</dbReference>
<name>A0AAV9G691_9PEZI</name>
<evidence type="ECO:0000313" key="8">
    <source>
        <dbReference type="Proteomes" id="UP001321760"/>
    </source>
</evidence>
<evidence type="ECO:0000256" key="4">
    <source>
        <dbReference type="ARBA" id="ARBA00023033"/>
    </source>
</evidence>
<reference evidence="7" key="2">
    <citation type="submission" date="2023-05" db="EMBL/GenBank/DDBJ databases">
        <authorList>
            <consortium name="Lawrence Berkeley National Laboratory"/>
            <person name="Steindorff A."/>
            <person name="Hensen N."/>
            <person name="Bonometti L."/>
            <person name="Westerberg I."/>
            <person name="Brannstrom I.O."/>
            <person name="Guillou S."/>
            <person name="Cros-Aarteil S."/>
            <person name="Calhoun S."/>
            <person name="Haridas S."/>
            <person name="Kuo A."/>
            <person name="Mondo S."/>
            <person name="Pangilinan J."/>
            <person name="Riley R."/>
            <person name="Labutti K."/>
            <person name="Andreopoulos B."/>
            <person name="Lipzen A."/>
            <person name="Chen C."/>
            <person name="Yanf M."/>
            <person name="Daum C."/>
            <person name="Ng V."/>
            <person name="Clum A."/>
            <person name="Ohm R."/>
            <person name="Martin F."/>
            <person name="Silar P."/>
            <person name="Natvig D."/>
            <person name="Lalanne C."/>
            <person name="Gautier V."/>
            <person name="Ament-Velasquez S.L."/>
            <person name="Kruys A."/>
            <person name="Hutchinson M.I."/>
            <person name="Powell A.J."/>
            <person name="Barry K."/>
            <person name="Miller A.N."/>
            <person name="Grigoriev I.V."/>
            <person name="Debuchy R."/>
            <person name="Gladieux P."/>
            <person name="Thoren M.H."/>
            <person name="Johannesson H."/>
        </authorList>
    </citation>
    <scope>NUCLEOTIDE SEQUENCE</scope>
    <source>
        <strain evidence="7">PSN243</strain>
    </source>
</reference>
<feature type="transmembrane region" description="Helical" evidence="5">
    <location>
        <begin position="402"/>
        <end position="421"/>
    </location>
</feature>
<keyword evidence="3" id="KW-0560">Oxidoreductase</keyword>
<comment type="caution">
    <text evidence="7">The sequence shown here is derived from an EMBL/GenBank/DDBJ whole genome shotgun (WGS) entry which is preliminary data.</text>
</comment>
<evidence type="ECO:0000256" key="2">
    <source>
        <dbReference type="ARBA" id="ARBA00022827"/>
    </source>
</evidence>
<feature type="domain" description="FAD-binding" evidence="6">
    <location>
        <begin position="115"/>
        <end position="366"/>
    </location>
</feature>
<evidence type="ECO:0000313" key="7">
    <source>
        <dbReference type="EMBL" id="KAK4443337.1"/>
    </source>
</evidence>
<accession>A0AAV9G691</accession>
<protein>
    <recommendedName>
        <fullName evidence="6">FAD-binding domain-containing protein</fullName>
    </recommendedName>
</protein>
<evidence type="ECO:0000256" key="3">
    <source>
        <dbReference type="ARBA" id="ARBA00023002"/>
    </source>
</evidence>
<dbReference type="Proteomes" id="UP001321760">
    <property type="component" value="Unassembled WGS sequence"/>
</dbReference>
<dbReference type="GO" id="GO:0004497">
    <property type="term" value="F:monooxygenase activity"/>
    <property type="evidence" value="ECO:0007669"/>
    <property type="project" value="UniProtKB-KW"/>
</dbReference>
<dbReference type="Gene3D" id="3.50.50.60">
    <property type="entry name" value="FAD/NAD(P)-binding domain"/>
    <property type="match status" value="1"/>
</dbReference>
<dbReference type="PANTHER" id="PTHR46972">
    <property type="entry name" value="MONOOXYGENASE ASQM-RELATED"/>
    <property type="match status" value="1"/>
</dbReference>
<dbReference type="PRINTS" id="PR00420">
    <property type="entry name" value="RNGMNOXGNASE"/>
</dbReference>
<reference evidence="7" key="1">
    <citation type="journal article" date="2023" name="Mol. Phylogenet. Evol.">
        <title>Genome-scale phylogeny and comparative genomics of the fungal order Sordariales.</title>
        <authorList>
            <person name="Hensen N."/>
            <person name="Bonometti L."/>
            <person name="Westerberg I."/>
            <person name="Brannstrom I.O."/>
            <person name="Guillou S."/>
            <person name="Cros-Aarteil S."/>
            <person name="Calhoun S."/>
            <person name="Haridas S."/>
            <person name="Kuo A."/>
            <person name="Mondo S."/>
            <person name="Pangilinan J."/>
            <person name="Riley R."/>
            <person name="LaButti K."/>
            <person name="Andreopoulos B."/>
            <person name="Lipzen A."/>
            <person name="Chen C."/>
            <person name="Yan M."/>
            <person name="Daum C."/>
            <person name="Ng V."/>
            <person name="Clum A."/>
            <person name="Steindorff A."/>
            <person name="Ohm R.A."/>
            <person name="Martin F."/>
            <person name="Silar P."/>
            <person name="Natvig D.O."/>
            <person name="Lalanne C."/>
            <person name="Gautier V."/>
            <person name="Ament-Velasquez S.L."/>
            <person name="Kruys A."/>
            <person name="Hutchinson M.I."/>
            <person name="Powell A.J."/>
            <person name="Barry K."/>
            <person name="Miller A.N."/>
            <person name="Grigoriev I.V."/>
            <person name="Debuchy R."/>
            <person name="Gladieux P."/>
            <person name="Hiltunen Thoren M."/>
            <person name="Johannesson H."/>
        </authorList>
    </citation>
    <scope>NUCLEOTIDE SEQUENCE</scope>
    <source>
        <strain evidence="7">PSN243</strain>
    </source>
</reference>
<proteinExistence type="predicted"/>
<dbReference type="EMBL" id="MU865995">
    <property type="protein sequence ID" value="KAK4443337.1"/>
    <property type="molecule type" value="Genomic_DNA"/>
</dbReference>
<evidence type="ECO:0000256" key="5">
    <source>
        <dbReference type="SAM" id="Phobius"/>
    </source>
</evidence>
<dbReference type="Pfam" id="PF01494">
    <property type="entry name" value="FAD_binding_3"/>
    <property type="match status" value="1"/>
</dbReference>
<keyword evidence="1" id="KW-0285">Flavoprotein</keyword>
<keyword evidence="8" id="KW-1185">Reference proteome</keyword>
<evidence type="ECO:0000256" key="1">
    <source>
        <dbReference type="ARBA" id="ARBA00022630"/>
    </source>
</evidence>
<dbReference type="PANTHER" id="PTHR46972:SF1">
    <property type="entry name" value="FAD DEPENDENT OXIDOREDUCTASE DOMAIN-CONTAINING PROTEIN"/>
    <property type="match status" value="1"/>
</dbReference>
<keyword evidence="4" id="KW-0503">Monooxygenase</keyword>
<keyword evidence="5" id="KW-0472">Membrane</keyword>
<keyword evidence="5" id="KW-0812">Transmembrane</keyword>
<keyword evidence="5" id="KW-1133">Transmembrane helix</keyword>
<dbReference type="InterPro" id="IPR036188">
    <property type="entry name" value="FAD/NAD-bd_sf"/>
</dbReference>
<evidence type="ECO:0000259" key="6">
    <source>
        <dbReference type="Pfam" id="PF01494"/>
    </source>
</evidence>
<dbReference type="AlphaFoldDB" id="A0AAV9G691"/>
<organism evidence="7 8">
    <name type="scientific">Podospora aff. communis PSN243</name>
    <dbReference type="NCBI Taxonomy" id="3040156"/>
    <lineage>
        <taxon>Eukaryota</taxon>
        <taxon>Fungi</taxon>
        <taxon>Dikarya</taxon>
        <taxon>Ascomycota</taxon>
        <taxon>Pezizomycotina</taxon>
        <taxon>Sordariomycetes</taxon>
        <taxon>Sordariomycetidae</taxon>
        <taxon>Sordariales</taxon>
        <taxon>Podosporaceae</taxon>
        <taxon>Podospora</taxon>
    </lineage>
</organism>
<dbReference type="GO" id="GO:0071949">
    <property type="term" value="F:FAD binding"/>
    <property type="evidence" value="ECO:0007669"/>
    <property type="project" value="InterPro"/>
</dbReference>
<sequence length="424" mass="45802">MEHPVASKRILISGAGLSGLSFALALTKLLPPSVSPPSITILERDIPSSAAARQGYTLSLAGDNPDSGLVALRDLGLLDQNLTSQHVLGLDGAGCFKIWGADWQEMMSVRAKPVQGIPAGTVRVKRSELRRVLVDAVMDRGVEIRWGVVCAGANTKKRGGGEGGRGSKVEVKVRSAESGVESVEECDLLVVADGANSKIRAELRPEDGLEYAGAIQLVGVGTFPEGVSSPVDKNWGMQLSGGQGLCCFYAPTDEHNLLWALSFLDGDMRMKQSYESQEAMQQILDEARKKGEVFGPRFRQIVDATIDPSTVLCLPAQDRKPFHQDLDTGVVYLGDSNHAVSPFAGYGANLALKDGWDLAKSLVETSSIEDAVRRFDAASFPRAVKTWTTSRGRIRDLHSTGVQFWLFKVFISFVGFLLRILGRS</sequence>
<keyword evidence="2" id="KW-0274">FAD</keyword>
<gene>
    <name evidence="7" type="ORF">QBC34DRAFT_417303</name>
</gene>